<feature type="transmembrane region" description="Helical" evidence="5">
    <location>
        <begin position="132"/>
        <end position="151"/>
    </location>
</feature>
<feature type="transmembrane region" description="Helical" evidence="5">
    <location>
        <begin position="97"/>
        <end position="120"/>
    </location>
</feature>
<proteinExistence type="predicted"/>
<dbReference type="EMBL" id="CAJNOH010000693">
    <property type="protein sequence ID" value="CAF1105464.1"/>
    <property type="molecule type" value="Genomic_DNA"/>
</dbReference>
<accession>A0A815EAI5</accession>
<evidence type="ECO:0000259" key="6">
    <source>
        <dbReference type="PROSITE" id="PS50262"/>
    </source>
</evidence>
<feature type="transmembrane region" description="Helical" evidence="5">
    <location>
        <begin position="54"/>
        <end position="77"/>
    </location>
</feature>
<feature type="transmembrane region" description="Helical" evidence="5">
    <location>
        <begin position="263"/>
        <end position="283"/>
    </location>
</feature>
<feature type="transmembrane region" description="Helical" evidence="5">
    <location>
        <begin position="24"/>
        <end position="47"/>
    </location>
</feature>
<name>A0A815EAI5_9BILA</name>
<keyword evidence="2 5" id="KW-0812">Transmembrane</keyword>
<dbReference type="SUPFAM" id="SSF81321">
    <property type="entry name" value="Family A G protein-coupled receptor-like"/>
    <property type="match status" value="1"/>
</dbReference>
<organism evidence="8 9">
    <name type="scientific">Rotaria sordida</name>
    <dbReference type="NCBI Taxonomy" id="392033"/>
    <lineage>
        <taxon>Eukaryota</taxon>
        <taxon>Metazoa</taxon>
        <taxon>Spiralia</taxon>
        <taxon>Gnathifera</taxon>
        <taxon>Rotifera</taxon>
        <taxon>Eurotatoria</taxon>
        <taxon>Bdelloidea</taxon>
        <taxon>Philodinida</taxon>
        <taxon>Philodinidae</taxon>
        <taxon>Rotaria</taxon>
    </lineage>
</organism>
<gene>
    <name evidence="8" type="ORF">JXQ802_LOCUS30090</name>
    <name evidence="7" type="ORF">PYM288_LOCUS19902</name>
</gene>
<dbReference type="GO" id="GO:0016020">
    <property type="term" value="C:membrane"/>
    <property type="evidence" value="ECO:0007669"/>
    <property type="project" value="UniProtKB-SubCell"/>
</dbReference>
<evidence type="ECO:0000256" key="1">
    <source>
        <dbReference type="ARBA" id="ARBA00004370"/>
    </source>
</evidence>
<reference evidence="8" key="1">
    <citation type="submission" date="2021-02" db="EMBL/GenBank/DDBJ databases">
        <authorList>
            <person name="Nowell W R."/>
        </authorList>
    </citation>
    <scope>NUCLEOTIDE SEQUENCE</scope>
</reference>
<evidence type="ECO:0000256" key="5">
    <source>
        <dbReference type="SAM" id="Phobius"/>
    </source>
</evidence>
<dbReference type="EMBL" id="CAJNOL010001206">
    <property type="protein sequence ID" value="CAF1312311.1"/>
    <property type="molecule type" value="Genomic_DNA"/>
</dbReference>
<evidence type="ECO:0000313" key="7">
    <source>
        <dbReference type="EMBL" id="CAF1105464.1"/>
    </source>
</evidence>
<feature type="transmembrane region" description="Helical" evidence="5">
    <location>
        <begin position="196"/>
        <end position="214"/>
    </location>
</feature>
<keyword evidence="3 5" id="KW-1133">Transmembrane helix</keyword>
<dbReference type="PROSITE" id="PS50262">
    <property type="entry name" value="G_PROTEIN_RECEP_F1_2"/>
    <property type="match status" value="1"/>
</dbReference>
<sequence>MEMNETMLLIQLTNAESFSKYMRLINLTLSSSGILCNSILLIVLLLLNRHQCTTYFLLILMTMCDFLYCTVYTSILLTVENYINIINHQILCPLSFFLTPFTFTGSTLLLFICLIHFITNYVRKYNTVLGQIGGRLSVVFVFAFTIIRSVLGSTSIELVSDSRMPHIQQCSIDMNTPDIVTKVQEINHIFAEVTDILVYIGWIIILIIYIISLIQKKLLKKNSETNRKTSPFVSFLIVSKNRQENITSINQERLTNKKRHHNVSLIIILISIISILFYFPVILNKFITMNFIFHYKTFLTAQQSFFLQIIQQTTHLFCLTIRFIPFILFDKRINSIIHHMIGMKIQKQKKSSKKTKHQQKYICHCHCSRRQQSLELNHTQYEHNQIEV</sequence>
<dbReference type="Proteomes" id="UP000663870">
    <property type="component" value="Unassembled WGS sequence"/>
</dbReference>
<comment type="subcellular location">
    <subcellularLocation>
        <location evidence="1">Membrane</location>
    </subcellularLocation>
</comment>
<feature type="domain" description="G-protein coupled receptors family 1 profile" evidence="6">
    <location>
        <begin position="36"/>
        <end position="329"/>
    </location>
</feature>
<evidence type="ECO:0000256" key="3">
    <source>
        <dbReference type="ARBA" id="ARBA00022989"/>
    </source>
</evidence>
<keyword evidence="4 5" id="KW-0472">Membrane</keyword>
<comment type="caution">
    <text evidence="8">The sequence shown here is derived from an EMBL/GenBank/DDBJ whole genome shotgun (WGS) entry which is preliminary data.</text>
</comment>
<evidence type="ECO:0000256" key="4">
    <source>
        <dbReference type="ARBA" id="ARBA00023136"/>
    </source>
</evidence>
<keyword evidence="9" id="KW-1185">Reference proteome</keyword>
<dbReference type="AlphaFoldDB" id="A0A815EAI5"/>
<dbReference type="Proteomes" id="UP000663854">
    <property type="component" value="Unassembled WGS sequence"/>
</dbReference>
<evidence type="ECO:0000256" key="2">
    <source>
        <dbReference type="ARBA" id="ARBA00022692"/>
    </source>
</evidence>
<protein>
    <recommendedName>
        <fullName evidence="6">G-protein coupled receptors family 1 profile domain-containing protein</fullName>
    </recommendedName>
</protein>
<dbReference type="InterPro" id="IPR017452">
    <property type="entry name" value="GPCR_Rhodpsn_7TM"/>
</dbReference>
<dbReference type="Gene3D" id="1.20.1070.10">
    <property type="entry name" value="Rhodopsin 7-helix transmembrane proteins"/>
    <property type="match status" value="1"/>
</dbReference>
<evidence type="ECO:0000313" key="8">
    <source>
        <dbReference type="EMBL" id="CAF1312311.1"/>
    </source>
</evidence>
<evidence type="ECO:0000313" key="9">
    <source>
        <dbReference type="Proteomes" id="UP000663870"/>
    </source>
</evidence>